<accession>A0A091CXR4</accession>
<keyword evidence="2" id="KW-1185">Reference proteome</keyword>
<organism evidence="1 2">
    <name type="scientific">Fukomys damarensis</name>
    <name type="common">Damaraland mole rat</name>
    <name type="synonym">Cryptomys damarensis</name>
    <dbReference type="NCBI Taxonomy" id="885580"/>
    <lineage>
        <taxon>Eukaryota</taxon>
        <taxon>Metazoa</taxon>
        <taxon>Chordata</taxon>
        <taxon>Craniata</taxon>
        <taxon>Vertebrata</taxon>
        <taxon>Euteleostomi</taxon>
        <taxon>Mammalia</taxon>
        <taxon>Eutheria</taxon>
        <taxon>Euarchontoglires</taxon>
        <taxon>Glires</taxon>
        <taxon>Rodentia</taxon>
        <taxon>Hystricomorpha</taxon>
        <taxon>Bathyergidae</taxon>
        <taxon>Fukomys</taxon>
    </lineage>
</organism>
<protein>
    <submittedName>
        <fullName evidence="1">Uncharacterized protein</fullName>
    </submittedName>
</protein>
<evidence type="ECO:0000313" key="2">
    <source>
        <dbReference type="Proteomes" id="UP000028990"/>
    </source>
</evidence>
<gene>
    <name evidence="1" type="ORF">H920_15095</name>
</gene>
<sequence length="68" mass="7479">MDSGHVLIGVIQARPRISHLSTACEALELRLAQQYMGADEPFCVVSRIEVAQSGANRLHQENKLGPHQ</sequence>
<proteinExistence type="predicted"/>
<dbReference type="AlphaFoldDB" id="A0A091CXR4"/>
<reference evidence="1 2" key="1">
    <citation type="submission" date="2013-11" db="EMBL/GenBank/DDBJ databases">
        <title>The Damaraland mole rat (Fukomys damarensis) genome and evolution of African mole rats.</title>
        <authorList>
            <person name="Gladyshev V.N."/>
            <person name="Fang X."/>
        </authorList>
    </citation>
    <scope>NUCLEOTIDE SEQUENCE [LARGE SCALE GENOMIC DNA]</scope>
    <source>
        <tissue evidence="1">Liver</tissue>
    </source>
</reference>
<name>A0A091CXR4_FUKDA</name>
<evidence type="ECO:0000313" key="1">
    <source>
        <dbReference type="EMBL" id="KFO23522.1"/>
    </source>
</evidence>
<dbReference type="Proteomes" id="UP000028990">
    <property type="component" value="Unassembled WGS sequence"/>
</dbReference>
<dbReference type="EMBL" id="KN123762">
    <property type="protein sequence ID" value="KFO23522.1"/>
    <property type="molecule type" value="Genomic_DNA"/>
</dbReference>